<proteinExistence type="inferred from homology"/>
<dbReference type="GO" id="GO:0005730">
    <property type="term" value="C:nucleolus"/>
    <property type="evidence" value="ECO:0007669"/>
    <property type="project" value="TreeGrafter"/>
</dbReference>
<evidence type="ECO:0000313" key="12">
    <source>
        <dbReference type="Proteomes" id="UP000095009"/>
    </source>
</evidence>
<dbReference type="SUPFAM" id="SSF57667">
    <property type="entry name" value="beta-beta-alpha zinc fingers"/>
    <property type="match status" value="2"/>
</dbReference>
<evidence type="ECO:0000256" key="2">
    <source>
        <dbReference type="ARBA" id="ARBA00022723"/>
    </source>
</evidence>
<dbReference type="OrthoDB" id="21474at2759"/>
<dbReference type="GO" id="GO:0006364">
    <property type="term" value="P:rRNA processing"/>
    <property type="evidence" value="ECO:0007669"/>
    <property type="project" value="TreeGrafter"/>
</dbReference>
<dbReference type="Gene3D" id="3.30.1490.490">
    <property type="match status" value="1"/>
</dbReference>
<dbReference type="EMBL" id="KV454410">
    <property type="protein sequence ID" value="ODQ64927.1"/>
    <property type="molecule type" value="Genomic_DNA"/>
</dbReference>
<dbReference type="InterPro" id="IPR036236">
    <property type="entry name" value="Znf_C2H2_sf"/>
</dbReference>
<dbReference type="GO" id="GO:0003677">
    <property type="term" value="F:DNA binding"/>
    <property type="evidence" value="ECO:0007669"/>
    <property type="project" value="InterPro"/>
</dbReference>
<evidence type="ECO:0000256" key="4">
    <source>
        <dbReference type="ARBA" id="ARBA00022771"/>
    </source>
</evidence>
<keyword evidence="6" id="KW-0539">Nucleus</keyword>
<evidence type="ECO:0000256" key="5">
    <source>
        <dbReference type="ARBA" id="ARBA00022833"/>
    </source>
</evidence>
<dbReference type="Pfam" id="PF08790">
    <property type="entry name" value="zf-LYAR"/>
    <property type="match status" value="1"/>
</dbReference>
<organism evidence="11 12">
    <name type="scientific">Nadsonia fulvescens var. elongata DSM 6958</name>
    <dbReference type="NCBI Taxonomy" id="857566"/>
    <lineage>
        <taxon>Eukaryota</taxon>
        <taxon>Fungi</taxon>
        <taxon>Dikarya</taxon>
        <taxon>Ascomycota</taxon>
        <taxon>Saccharomycotina</taxon>
        <taxon>Dipodascomycetes</taxon>
        <taxon>Dipodascales</taxon>
        <taxon>Dipodascales incertae sedis</taxon>
        <taxon>Nadsonia</taxon>
    </lineage>
</organism>
<dbReference type="PANTHER" id="PTHR13100">
    <property type="entry name" value="CELL GROWTH-REGULATING NUCLEOLAR PROTEIN LYAR"/>
    <property type="match status" value="1"/>
</dbReference>
<keyword evidence="5" id="KW-0862">Zinc</keyword>
<dbReference type="AlphaFoldDB" id="A0A1E3PJB0"/>
<comment type="subcellular location">
    <subcellularLocation>
        <location evidence="1">Nucleus</location>
    </subcellularLocation>
</comment>
<dbReference type="STRING" id="857566.A0A1E3PJB0"/>
<keyword evidence="2" id="KW-0479">Metal-binding</keyword>
<keyword evidence="3" id="KW-0677">Repeat</keyword>
<keyword evidence="12" id="KW-1185">Reference proteome</keyword>
<feature type="domain" description="Zinc finger C2H2 LYAR-type" evidence="10">
    <location>
        <begin position="30"/>
        <end position="57"/>
    </location>
</feature>
<accession>A0A1E3PJB0</accession>
<evidence type="ECO:0000256" key="6">
    <source>
        <dbReference type="ARBA" id="ARBA00023242"/>
    </source>
</evidence>
<evidence type="ECO:0000256" key="7">
    <source>
        <dbReference type="ARBA" id="ARBA00061084"/>
    </source>
</evidence>
<dbReference type="InterPro" id="IPR014898">
    <property type="entry name" value="Znf_C2H2_LYAR"/>
</dbReference>
<protein>
    <submittedName>
        <fullName evidence="11">Zf-LYAR-domain-containing protein</fullName>
    </submittedName>
</protein>
<dbReference type="GO" id="GO:0008270">
    <property type="term" value="F:zinc ion binding"/>
    <property type="evidence" value="ECO:0007669"/>
    <property type="project" value="UniProtKB-KW"/>
</dbReference>
<dbReference type="Proteomes" id="UP000095009">
    <property type="component" value="Unassembled WGS sequence"/>
</dbReference>
<evidence type="ECO:0000256" key="1">
    <source>
        <dbReference type="ARBA" id="ARBA00004123"/>
    </source>
</evidence>
<dbReference type="FunFam" id="3.30.1490.490:FF:000001">
    <property type="entry name" value="cell growth-regulating nucleolar protein-like"/>
    <property type="match status" value="1"/>
</dbReference>
<evidence type="ECO:0000256" key="8">
    <source>
        <dbReference type="PROSITE-ProRule" id="PRU01145"/>
    </source>
</evidence>
<name>A0A1E3PJB0_9ASCO</name>
<gene>
    <name evidence="11" type="ORF">NADFUDRAFT_25965</name>
</gene>
<dbReference type="InterPro" id="IPR039999">
    <property type="entry name" value="LYAR"/>
</dbReference>
<evidence type="ECO:0000313" key="11">
    <source>
        <dbReference type="EMBL" id="ODQ64927.1"/>
    </source>
</evidence>
<dbReference type="PANTHER" id="PTHR13100:SF10">
    <property type="entry name" value="CELL GROWTH-REGULATING NUCLEOLAR PROTEIN"/>
    <property type="match status" value="1"/>
</dbReference>
<dbReference type="PROSITE" id="PS51804">
    <property type="entry name" value="ZF_C2HC_LYAR"/>
    <property type="match status" value="2"/>
</dbReference>
<comment type="similarity">
    <text evidence="7">Belongs to the UPF0743 family.</text>
</comment>
<evidence type="ECO:0000256" key="3">
    <source>
        <dbReference type="ARBA" id="ARBA00022737"/>
    </source>
</evidence>
<evidence type="ECO:0000259" key="10">
    <source>
        <dbReference type="Pfam" id="PF08790"/>
    </source>
</evidence>
<feature type="region of interest" description="Disordered" evidence="9">
    <location>
        <begin position="63"/>
        <end position="89"/>
    </location>
</feature>
<evidence type="ECO:0000256" key="9">
    <source>
        <dbReference type="SAM" id="MobiDB-lite"/>
    </source>
</evidence>
<sequence length="138" mass="15558">MVSFSCEVCNDTVKKAKLMAHKGQCYGAYFTCIDCSTTFQGNEFQSHTSCISEAEKYQKALFRPKNAQKQQQTKSTPSEKPESKKSKNLATFVTMDNTPVQLYKVLKDVCKSKKLDKKDLLKSLTITKNSAGEFSIEF</sequence>
<reference evidence="11 12" key="1">
    <citation type="journal article" date="2016" name="Proc. Natl. Acad. Sci. U.S.A.">
        <title>Comparative genomics of biotechnologically important yeasts.</title>
        <authorList>
            <person name="Riley R."/>
            <person name="Haridas S."/>
            <person name="Wolfe K.H."/>
            <person name="Lopes M.R."/>
            <person name="Hittinger C.T."/>
            <person name="Goeker M."/>
            <person name="Salamov A.A."/>
            <person name="Wisecaver J.H."/>
            <person name="Long T.M."/>
            <person name="Calvey C.H."/>
            <person name="Aerts A.L."/>
            <person name="Barry K.W."/>
            <person name="Choi C."/>
            <person name="Clum A."/>
            <person name="Coughlan A.Y."/>
            <person name="Deshpande S."/>
            <person name="Douglass A.P."/>
            <person name="Hanson S.J."/>
            <person name="Klenk H.-P."/>
            <person name="LaButti K.M."/>
            <person name="Lapidus A."/>
            <person name="Lindquist E.A."/>
            <person name="Lipzen A.M."/>
            <person name="Meier-Kolthoff J.P."/>
            <person name="Ohm R.A."/>
            <person name="Otillar R.P."/>
            <person name="Pangilinan J.L."/>
            <person name="Peng Y."/>
            <person name="Rokas A."/>
            <person name="Rosa C.A."/>
            <person name="Scheuner C."/>
            <person name="Sibirny A.A."/>
            <person name="Slot J.C."/>
            <person name="Stielow J.B."/>
            <person name="Sun H."/>
            <person name="Kurtzman C.P."/>
            <person name="Blackwell M."/>
            <person name="Grigoriev I.V."/>
            <person name="Jeffries T.W."/>
        </authorList>
    </citation>
    <scope>NUCLEOTIDE SEQUENCE [LARGE SCALE GENOMIC DNA]</scope>
    <source>
        <strain evidence="11 12">DSM 6958</strain>
    </source>
</reference>
<dbReference type="GO" id="GO:0000122">
    <property type="term" value="P:negative regulation of transcription by RNA polymerase II"/>
    <property type="evidence" value="ECO:0007669"/>
    <property type="project" value="TreeGrafter"/>
</dbReference>
<keyword evidence="4 8" id="KW-0863">Zinc-finger</keyword>